<dbReference type="AlphaFoldDB" id="A0A183TVI0"/>
<keyword evidence="2" id="KW-1185">Reference proteome</keyword>
<dbReference type="WBParaSite" id="TCNE_0000024901-mRNA-1">
    <property type="protein sequence ID" value="TCNE_0000024901-mRNA-1"/>
    <property type="gene ID" value="TCNE_0000024901"/>
</dbReference>
<dbReference type="Proteomes" id="UP000050794">
    <property type="component" value="Unassembled WGS sequence"/>
</dbReference>
<evidence type="ECO:0000313" key="2">
    <source>
        <dbReference type="Proteomes" id="UP000050794"/>
    </source>
</evidence>
<evidence type="ECO:0000313" key="1">
    <source>
        <dbReference type="EMBL" id="VDM23895.1"/>
    </source>
</evidence>
<reference evidence="3" key="1">
    <citation type="submission" date="2016-06" db="UniProtKB">
        <authorList>
            <consortium name="WormBaseParasite"/>
        </authorList>
    </citation>
    <scope>IDENTIFICATION</scope>
</reference>
<reference evidence="1 2" key="2">
    <citation type="submission" date="2018-11" db="EMBL/GenBank/DDBJ databases">
        <authorList>
            <consortium name="Pathogen Informatics"/>
        </authorList>
    </citation>
    <scope>NUCLEOTIDE SEQUENCE [LARGE SCALE GENOMIC DNA]</scope>
</reference>
<evidence type="ECO:0000313" key="3">
    <source>
        <dbReference type="WBParaSite" id="TCNE_0000024901-mRNA-1"/>
    </source>
</evidence>
<gene>
    <name evidence="1" type="ORF">TCNE_LOCUS250</name>
</gene>
<name>A0A183TVI0_TOXCA</name>
<protein>
    <submittedName>
        <fullName evidence="3">Ubiquitin-like domain-containing protein</fullName>
    </submittedName>
</protein>
<accession>A0A183TVI0</accession>
<organism evidence="2 3">
    <name type="scientific">Toxocara canis</name>
    <name type="common">Canine roundworm</name>
    <dbReference type="NCBI Taxonomy" id="6265"/>
    <lineage>
        <taxon>Eukaryota</taxon>
        <taxon>Metazoa</taxon>
        <taxon>Ecdysozoa</taxon>
        <taxon>Nematoda</taxon>
        <taxon>Chromadorea</taxon>
        <taxon>Rhabditida</taxon>
        <taxon>Spirurina</taxon>
        <taxon>Ascaridomorpha</taxon>
        <taxon>Ascaridoidea</taxon>
        <taxon>Toxocaridae</taxon>
        <taxon>Toxocara</taxon>
    </lineage>
</organism>
<sequence>MGVDSVQKCGANSRYKAIFSANVTYADVRKMLYSDGEEYDLADLKDEYEEGDKMIAENDRNAVVANFQLQKTAAVDHCSDRQIIFSSKRVLKMLL</sequence>
<proteinExistence type="predicted"/>
<dbReference type="EMBL" id="UYWY01000096">
    <property type="protein sequence ID" value="VDM23895.1"/>
    <property type="molecule type" value="Genomic_DNA"/>
</dbReference>